<keyword evidence="2" id="KW-0238">DNA-binding</keyword>
<dbReference type="InterPro" id="IPR032783">
    <property type="entry name" value="AraC_lig"/>
</dbReference>
<dbReference type="Gene3D" id="1.10.10.60">
    <property type="entry name" value="Homeodomain-like"/>
    <property type="match status" value="1"/>
</dbReference>
<reference evidence="6" key="1">
    <citation type="submission" date="2017-04" db="EMBL/GenBank/DDBJ databases">
        <authorList>
            <person name="Varghese N."/>
            <person name="Submissions S."/>
        </authorList>
    </citation>
    <scope>NUCLEOTIDE SEQUENCE [LARGE SCALE GENOMIC DNA]</scope>
    <source>
        <strain evidence="6">LMG 29540</strain>
    </source>
</reference>
<dbReference type="STRING" id="1515439.SAMN06265784_101659"/>
<evidence type="ECO:0000256" key="3">
    <source>
        <dbReference type="ARBA" id="ARBA00023163"/>
    </source>
</evidence>
<dbReference type="Pfam" id="PF12833">
    <property type="entry name" value="HTH_18"/>
    <property type="match status" value="1"/>
</dbReference>
<dbReference type="Proteomes" id="UP000193228">
    <property type="component" value="Unassembled WGS sequence"/>
</dbReference>
<accession>A0A1X7IGJ3</accession>
<dbReference type="SMART" id="SM00342">
    <property type="entry name" value="HTH_ARAC"/>
    <property type="match status" value="1"/>
</dbReference>
<dbReference type="GO" id="GO:0043565">
    <property type="term" value="F:sequence-specific DNA binding"/>
    <property type="evidence" value="ECO:0007669"/>
    <property type="project" value="InterPro"/>
</dbReference>
<proteinExistence type="predicted"/>
<sequence length="332" mass="35972">MKPQIDWLSQWLAMMTVTGQLEIRCAYGAPWRIAYEQATAREIPYHIVLRGKAIVENAEDETLRELHAGDIVMLPHGSSHVLHDGSGLPAPLATLEPGLNLSLSTNTGTGARLDMLCGRFRIAAPYDRLVRDYLPARVVVSATRRDGEGADEDLPSEQLAGLVGLMRAEAAGAGLGGRAMLNALSAALFTLVLRAASDAQQPRQGLLALAGQPRLTPALLAMFSEPDRDWRLPDLAALCKMSRATFIRHFQDHLGRSAFEFLTDVRMGLAANTLKQSSIPTEAVAESVGYQSVAAFRRAFSAWMGMTPGEWRRVSRTEPAGGITADADQPSE</sequence>
<name>A0A1X7IGJ3_9BURK</name>
<dbReference type="SUPFAM" id="SSF46689">
    <property type="entry name" value="Homeodomain-like"/>
    <property type="match status" value="2"/>
</dbReference>
<dbReference type="InterPro" id="IPR050204">
    <property type="entry name" value="AraC_XylS_family_regulators"/>
</dbReference>
<dbReference type="PROSITE" id="PS01124">
    <property type="entry name" value="HTH_ARAC_FAMILY_2"/>
    <property type="match status" value="1"/>
</dbReference>
<dbReference type="GO" id="GO:0003700">
    <property type="term" value="F:DNA-binding transcription factor activity"/>
    <property type="evidence" value="ECO:0007669"/>
    <property type="project" value="InterPro"/>
</dbReference>
<organism evidence="5 6">
    <name type="scientific">Paraburkholderia susongensis</name>
    <dbReference type="NCBI Taxonomy" id="1515439"/>
    <lineage>
        <taxon>Bacteria</taxon>
        <taxon>Pseudomonadati</taxon>
        <taxon>Pseudomonadota</taxon>
        <taxon>Betaproteobacteria</taxon>
        <taxon>Burkholderiales</taxon>
        <taxon>Burkholderiaceae</taxon>
        <taxon>Paraburkholderia</taxon>
    </lineage>
</organism>
<protein>
    <submittedName>
        <fullName evidence="5">AraC family transcriptional regulator, activator of mtrCDE</fullName>
    </submittedName>
</protein>
<keyword evidence="3" id="KW-0804">Transcription</keyword>
<dbReference type="InterPro" id="IPR018060">
    <property type="entry name" value="HTH_AraC"/>
</dbReference>
<dbReference type="RefSeq" id="WP_085480807.1">
    <property type="nucleotide sequence ID" value="NZ_FXAT01000001.1"/>
</dbReference>
<feature type="domain" description="HTH araC/xylS-type" evidence="4">
    <location>
        <begin position="213"/>
        <end position="314"/>
    </location>
</feature>
<evidence type="ECO:0000256" key="2">
    <source>
        <dbReference type="ARBA" id="ARBA00023125"/>
    </source>
</evidence>
<dbReference type="AlphaFoldDB" id="A0A1X7IGJ3"/>
<gene>
    <name evidence="5" type="ORF">SAMN06265784_101659</name>
</gene>
<keyword evidence="6" id="KW-1185">Reference proteome</keyword>
<dbReference type="InterPro" id="IPR009057">
    <property type="entry name" value="Homeodomain-like_sf"/>
</dbReference>
<evidence type="ECO:0000256" key="1">
    <source>
        <dbReference type="ARBA" id="ARBA00023015"/>
    </source>
</evidence>
<evidence type="ECO:0000259" key="4">
    <source>
        <dbReference type="PROSITE" id="PS01124"/>
    </source>
</evidence>
<dbReference type="Pfam" id="PF12852">
    <property type="entry name" value="Cupin_6"/>
    <property type="match status" value="1"/>
</dbReference>
<dbReference type="OrthoDB" id="9783876at2"/>
<evidence type="ECO:0000313" key="6">
    <source>
        <dbReference type="Proteomes" id="UP000193228"/>
    </source>
</evidence>
<evidence type="ECO:0000313" key="5">
    <source>
        <dbReference type="EMBL" id="SMG13640.1"/>
    </source>
</evidence>
<keyword evidence="1" id="KW-0805">Transcription regulation</keyword>
<dbReference type="EMBL" id="FXAT01000001">
    <property type="protein sequence ID" value="SMG13640.1"/>
    <property type="molecule type" value="Genomic_DNA"/>
</dbReference>
<dbReference type="PANTHER" id="PTHR46796">
    <property type="entry name" value="HTH-TYPE TRANSCRIPTIONAL ACTIVATOR RHAS-RELATED"/>
    <property type="match status" value="1"/>
</dbReference>
<dbReference type="PANTHER" id="PTHR46796:SF7">
    <property type="entry name" value="ARAC FAMILY TRANSCRIPTIONAL REGULATOR"/>
    <property type="match status" value="1"/>
</dbReference>